<evidence type="ECO:0000256" key="5">
    <source>
        <dbReference type="ARBA" id="ARBA00022692"/>
    </source>
</evidence>
<keyword evidence="15" id="KW-0675">Receptor</keyword>
<keyword evidence="10" id="KW-0067">ATP-binding</keyword>
<feature type="domain" description="Ig-like" evidence="19">
    <location>
        <begin position="351"/>
        <end position="444"/>
    </location>
</feature>
<dbReference type="Pfam" id="PF07679">
    <property type="entry name" value="I-set"/>
    <property type="match status" value="5"/>
</dbReference>
<keyword evidence="9" id="KW-0418">Kinase</keyword>
<reference evidence="20 21" key="1">
    <citation type="submission" date="2020-02" db="EMBL/GenBank/DDBJ databases">
        <title>A chromosome-scale genome assembly of the black bullhead catfish (Ameiurus melas).</title>
        <authorList>
            <person name="Wen M."/>
            <person name="Zham M."/>
            <person name="Cabau C."/>
            <person name="Klopp C."/>
            <person name="Donnadieu C."/>
            <person name="Roques C."/>
            <person name="Bouchez O."/>
            <person name="Lampietro C."/>
            <person name="Jouanno E."/>
            <person name="Herpin A."/>
            <person name="Louis A."/>
            <person name="Berthelot C."/>
            <person name="Parey E."/>
            <person name="Roest-Crollius H."/>
            <person name="Braasch I."/>
            <person name="Postlethwait J."/>
            <person name="Robinson-Rechavi M."/>
            <person name="Echchiki A."/>
            <person name="Begum T."/>
            <person name="Montfort J."/>
            <person name="Schartl M."/>
            <person name="Bobe J."/>
            <person name="Guiguen Y."/>
        </authorList>
    </citation>
    <scope>NUCLEOTIDE SEQUENCE [LARGE SCALE GENOMIC DNA]</scope>
    <source>
        <strain evidence="20">M_S1</strain>
        <tissue evidence="20">Blood</tissue>
    </source>
</reference>
<keyword evidence="16" id="KW-0325">Glycoprotein</keyword>
<accession>A0A7J5ZJB6</accession>
<keyword evidence="13" id="KW-0829">Tyrosine-protein kinase</keyword>
<feature type="domain" description="Ig-like" evidence="19">
    <location>
        <begin position="158"/>
        <end position="260"/>
    </location>
</feature>
<proteinExistence type="predicted"/>
<gene>
    <name evidence="20" type="ORF">AMELA_G00286770</name>
</gene>
<evidence type="ECO:0000256" key="17">
    <source>
        <dbReference type="ARBA" id="ARBA00023319"/>
    </source>
</evidence>
<keyword evidence="12" id="KW-0472">Membrane</keyword>
<dbReference type="InterPro" id="IPR052615">
    <property type="entry name" value="FGFRL"/>
</dbReference>
<keyword evidence="14" id="KW-1015">Disulfide bond</keyword>
<dbReference type="PANTHER" id="PTHR19890">
    <property type="entry name" value="FIBROBLAST GROWTH FACTOR RECEPTOR"/>
    <property type="match status" value="1"/>
</dbReference>
<evidence type="ECO:0000256" key="11">
    <source>
        <dbReference type="ARBA" id="ARBA00022989"/>
    </source>
</evidence>
<dbReference type="GO" id="GO:0005524">
    <property type="term" value="F:ATP binding"/>
    <property type="evidence" value="ECO:0007669"/>
    <property type="project" value="UniProtKB-KW"/>
</dbReference>
<keyword evidence="11" id="KW-1133">Transmembrane helix</keyword>
<feature type="region of interest" description="Disordered" evidence="18">
    <location>
        <begin position="329"/>
        <end position="351"/>
    </location>
</feature>
<dbReference type="InterPro" id="IPR013783">
    <property type="entry name" value="Ig-like_fold"/>
</dbReference>
<evidence type="ECO:0000256" key="1">
    <source>
        <dbReference type="ARBA" id="ARBA00004167"/>
    </source>
</evidence>
<comment type="caution">
    <text evidence="20">The sequence shown here is derived from an EMBL/GenBank/DDBJ whole genome shotgun (WGS) entry which is preliminary data.</text>
</comment>
<evidence type="ECO:0000256" key="15">
    <source>
        <dbReference type="ARBA" id="ARBA00023170"/>
    </source>
</evidence>
<dbReference type="InterPro" id="IPR013098">
    <property type="entry name" value="Ig_I-set"/>
</dbReference>
<protein>
    <recommendedName>
        <fullName evidence="2">receptor protein-tyrosine kinase</fullName>
        <ecNumber evidence="2">2.7.10.1</ecNumber>
    </recommendedName>
</protein>
<evidence type="ECO:0000256" key="16">
    <source>
        <dbReference type="ARBA" id="ARBA00023180"/>
    </source>
</evidence>
<evidence type="ECO:0000256" key="14">
    <source>
        <dbReference type="ARBA" id="ARBA00023157"/>
    </source>
</evidence>
<evidence type="ECO:0000259" key="19">
    <source>
        <dbReference type="PROSITE" id="PS50835"/>
    </source>
</evidence>
<feature type="domain" description="Ig-like" evidence="19">
    <location>
        <begin position="51"/>
        <end position="149"/>
    </location>
</feature>
<dbReference type="FunFam" id="2.60.40.10:FF:000020">
    <property type="entry name" value="Fibroblast growth factor receptor"/>
    <property type="match status" value="3"/>
</dbReference>
<dbReference type="FunFam" id="2.60.40.10:FF:000016">
    <property type="entry name" value="Fibroblast growth factor receptor"/>
    <property type="match status" value="2"/>
</dbReference>
<evidence type="ECO:0000256" key="18">
    <source>
        <dbReference type="SAM" id="MobiDB-lite"/>
    </source>
</evidence>
<dbReference type="SMART" id="SM00409">
    <property type="entry name" value="IG"/>
    <property type="match status" value="5"/>
</dbReference>
<evidence type="ECO:0000256" key="9">
    <source>
        <dbReference type="ARBA" id="ARBA00022777"/>
    </source>
</evidence>
<dbReference type="GO" id="GO:0005886">
    <property type="term" value="C:plasma membrane"/>
    <property type="evidence" value="ECO:0007669"/>
    <property type="project" value="TreeGrafter"/>
</dbReference>
<feature type="domain" description="Ig-like" evidence="19">
    <location>
        <begin position="453"/>
        <end position="548"/>
    </location>
</feature>
<evidence type="ECO:0000256" key="4">
    <source>
        <dbReference type="ARBA" id="ARBA00022679"/>
    </source>
</evidence>
<dbReference type="SMART" id="SM00408">
    <property type="entry name" value="IGc2"/>
    <property type="match status" value="6"/>
</dbReference>
<dbReference type="PROSITE" id="PS50835">
    <property type="entry name" value="IG_LIKE"/>
    <property type="match status" value="5"/>
</dbReference>
<dbReference type="SMART" id="SM00406">
    <property type="entry name" value="IGv"/>
    <property type="match status" value="4"/>
</dbReference>
<dbReference type="AlphaFoldDB" id="A0A7J5ZJB6"/>
<dbReference type="Gene3D" id="2.60.40.10">
    <property type="entry name" value="Immunoglobulins"/>
    <property type="match status" value="5"/>
</dbReference>
<dbReference type="SUPFAM" id="SSF48726">
    <property type="entry name" value="Immunoglobulin"/>
    <property type="match status" value="5"/>
</dbReference>
<dbReference type="GO" id="GO:0017134">
    <property type="term" value="F:fibroblast growth factor binding"/>
    <property type="evidence" value="ECO:0007669"/>
    <property type="project" value="TreeGrafter"/>
</dbReference>
<dbReference type="InterPro" id="IPR003598">
    <property type="entry name" value="Ig_sub2"/>
</dbReference>
<evidence type="ECO:0000256" key="7">
    <source>
        <dbReference type="ARBA" id="ARBA00022737"/>
    </source>
</evidence>
<evidence type="ECO:0000256" key="12">
    <source>
        <dbReference type="ARBA" id="ARBA00023136"/>
    </source>
</evidence>
<keyword evidence="17" id="KW-0393">Immunoglobulin domain</keyword>
<keyword evidence="3" id="KW-0597">Phosphoprotein</keyword>
<evidence type="ECO:0000256" key="2">
    <source>
        <dbReference type="ARBA" id="ARBA00011902"/>
    </source>
</evidence>
<evidence type="ECO:0000256" key="13">
    <source>
        <dbReference type="ARBA" id="ARBA00023137"/>
    </source>
</evidence>
<dbReference type="EMBL" id="JAAGNN010000029">
    <property type="protein sequence ID" value="KAF4070560.1"/>
    <property type="molecule type" value="Genomic_DNA"/>
</dbReference>
<evidence type="ECO:0000313" key="20">
    <source>
        <dbReference type="EMBL" id="KAF4070560.1"/>
    </source>
</evidence>
<keyword evidence="21" id="KW-1185">Reference proteome</keyword>
<dbReference type="PANTHER" id="PTHR19890:SF10">
    <property type="entry name" value="FIBROBLAST GROWTH FACTOR RECEPTOR-LIKE 1"/>
    <property type="match status" value="1"/>
</dbReference>
<evidence type="ECO:0000313" key="21">
    <source>
        <dbReference type="Proteomes" id="UP000593565"/>
    </source>
</evidence>
<feature type="domain" description="Ig-like" evidence="19">
    <location>
        <begin position="558"/>
        <end position="660"/>
    </location>
</feature>
<dbReference type="InterPro" id="IPR013106">
    <property type="entry name" value="Ig_V-set"/>
</dbReference>
<keyword evidence="5" id="KW-0812">Transmembrane</keyword>
<name>A0A7J5ZJB6_AMEME</name>
<sequence length="670" mass="75093">MSTSAVCMESCARQQALLYWSMMKSTMKVMLLLFSVLLTQPLQGYTRLSSPEQASVPEWAEPERMKKIHTVPASITVRFRCLAIGNPTPTLKWLKNGKVFKKDQRIGGFKLRERLWSIVMDSVVPSDSGNYTCVVENKHGSINHTYQLEVDGHPPHRPILQAGLPANRTAVVGSDVEFECKVCSHPPAHIQWLKHIEVNGRKMGEDGVPYVKVLQSAGMNTTDKEMEVLQLKNVSLEDAGMYTCLAGNSIGISHHSAWLTVYKDTVAHTLREEYNLYLKCMSMEEPQEVRWTKDQVPLADGEHTHQHNGQLDIKGVELADSAFAFEDYDNDESSSGKAKRSSDQKLLPKAPEWAKPERMEKKLHMVGVSNTIKFHCMAIGNPTPTLKWLKNGRKFKEDQRMGGFKVRKYTWSIVMESAVPSDRGNYTCVVENKYGSINHTYQLDVVERPPHRPILKAGLPANRTAVVGSDVEFECKVYGDLPTHIQWLKHIEVNGRKMGEDGVPYVKVLQSKEMGVLQLKNVSLEDAGMYTCLAGNSIGYSYHSAWLTVYKERSPHRPILQPGLPANRTAVVGSDVEFECKVCSHPPAHIQWLKHIEVNGSKVREDGLPYVKIIKSAGMNTTDKEMEVLQLKNVSLEDAGVYTCLAGNSIGISHHSAWLTVYKEGPGRQS</sequence>
<keyword evidence="4" id="KW-0808">Transferase</keyword>
<keyword evidence="8" id="KW-0547">Nucleotide-binding</keyword>
<dbReference type="InterPro" id="IPR003599">
    <property type="entry name" value="Ig_sub"/>
</dbReference>
<dbReference type="InterPro" id="IPR036179">
    <property type="entry name" value="Ig-like_dom_sf"/>
</dbReference>
<evidence type="ECO:0000256" key="6">
    <source>
        <dbReference type="ARBA" id="ARBA00022729"/>
    </source>
</evidence>
<comment type="subcellular location">
    <subcellularLocation>
        <location evidence="1">Membrane</location>
        <topology evidence="1">Single-pass membrane protein</topology>
    </subcellularLocation>
</comment>
<evidence type="ECO:0000256" key="8">
    <source>
        <dbReference type="ARBA" id="ARBA00022741"/>
    </source>
</evidence>
<dbReference type="InterPro" id="IPR007110">
    <property type="entry name" value="Ig-like_dom"/>
</dbReference>
<evidence type="ECO:0000256" key="10">
    <source>
        <dbReference type="ARBA" id="ARBA00022840"/>
    </source>
</evidence>
<dbReference type="GO" id="GO:0005007">
    <property type="term" value="F:fibroblast growth factor receptor activity"/>
    <property type="evidence" value="ECO:0007669"/>
    <property type="project" value="TreeGrafter"/>
</dbReference>
<dbReference type="EC" id="2.7.10.1" evidence="2"/>
<evidence type="ECO:0000256" key="3">
    <source>
        <dbReference type="ARBA" id="ARBA00022553"/>
    </source>
</evidence>
<dbReference type="Proteomes" id="UP000593565">
    <property type="component" value="Unassembled WGS sequence"/>
</dbReference>
<keyword evidence="6" id="KW-0732">Signal</keyword>
<keyword evidence="7" id="KW-0677">Repeat</keyword>
<organism evidence="20 21">
    <name type="scientific">Ameiurus melas</name>
    <name type="common">Black bullhead</name>
    <name type="synonym">Silurus melas</name>
    <dbReference type="NCBI Taxonomy" id="219545"/>
    <lineage>
        <taxon>Eukaryota</taxon>
        <taxon>Metazoa</taxon>
        <taxon>Chordata</taxon>
        <taxon>Craniata</taxon>
        <taxon>Vertebrata</taxon>
        <taxon>Euteleostomi</taxon>
        <taxon>Actinopterygii</taxon>
        <taxon>Neopterygii</taxon>
        <taxon>Teleostei</taxon>
        <taxon>Ostariophysi</taxon>
        <taxon>Siluriformes</taxon>
        <taxon>Ictaluridae</taxon>
        <taxon>Ameiurus</taxon>
    </lineage>
</organism>